<dbReference type="GeneID" id="37211986"/>
<dbReference type="Gene3D" id="1.25.40.20">
    <property type="entry name" value="Ankyrin repeat-containing domain"/>
    <property type="match status" value="1"/>
</dbReference>
<dbReference type="InterPro" id="IPR036770">
    <property type="entry name" value="Ankyrin_rpt-contain_sf"/>
</dbReference>
<dbReference type="Pfam" id="PF13857">
    <property type="entry name" value="Ank_5"/>
    <property type="match status" value="1"/>
</dbReference>
<dbReference type="OrthoDB" id="20872at2759"/>
<dbReference type="EMBL" id="KZ821636">
    <property type="protein sequence ID" value="PYH66036.1"/>
    <property type="molecule type" value="Genomic_DNA"/>
</dbReference>
<reference evidence="1" key="1">
    <citation type="submission" date="2016-12" db="EMBL/GenBank/DDBJ databases">
        <title>The genomes of Aspergillus section Nigri reveals drivers in fungal speciation.</title>
        <authorList>
            <consortium name="DOE Joint Genome Institute"/>
            <person name="Vesth T.C."/>
            <person name="Nybo J."/>
            <person name="Theobald S."/>
            <person name="Brandl J."/>
            <person name="Frisvad J.C."/>
            <person name="Nielsen K.F."/>
            <person name="Lyhne E.K."/>
            <person name="Kogle M.E."/>
            <person name="Kuo A."/>
            <person name="Riley R."/>
            <person name="Clum A."/>
            <person name="Nolan M."/>
            <person name="Lipzen A."/>
            <person name="Salamov A."/>
            <person name="Henrissat B."/>
            <person name="Wiebenga A."/>
            <person name="De Vries R.P."/>
            <person name="Grigoriev I.V."/>
            <person name="Mortensen U.H."/>
            <person name="Andersen M.R."/>
            <person name="Baker S.E."/>
        </authorList>
    </citation>
    <scope>NUCLEOTIDE SEQUENCE [LARGE SCALE GENOMIC DNA]</scope>
    <source>
        <strain evidence="1">CBS 113365</strain>
    </source>
</reference>
<name>A0A319B070_ASPVC</name>
<organism evidence="1 2">
    <name type="scientific">Aspergillus vadensis (strain CBS 113365 / IMI 142717 / IBT 24658)</name>
    <dbReference type="NCBI Taxonomy" id="1448311"/>
    <lineage>
        <taxon>Eukaryota</taxon>
        <taxon>Fungi</taxon>
        <taxon>Dikarya</taxon>
        <taxon>Ascomycota</taxon>
        <taxon>Pezizomycotina</taxon>
        <taxon>Eurotiomycetes</taxon>
        <taxon>Eurotiomycetidae</taxon>
        <taxon>Eurotiales</taxon>
        <taxon>Aspergillaceae</taxon>
        <taxon>Aspergillus</taxon>
        <taxon>Aspergillus subgen. Circumdati</taxon>
    </lineage>
</organism>
<dbReference type="AlphaFoldDB" id="A0A319B070"/>
<dbReference type="InterPro" id="IPR002110">
    <property type="entry name" value="Ankyrin_rpt"/>
</dbReference>
<proteinExistence type="predicted"/>
<gene>
    <name evidence="1" type="ORF">BO88DRAFT_407309</name>
</gene>
<dbReference type="SUPFAM" id="SSF48403">
    <property type="entry name" value="Ankyrin repeat"/>
    <property type="match status" value="1"/>
</dbReference>
<evidence type="ECO:0000313" key="1">
    <source>
        <dbReference type="EMBL" id="PYH66036.1"/>
    </source>
</evidence>
<protein>
    <recommendedName>
        <fullName evidence="3">Ankyrin</fullName>
    </recommendedName>
</protein>
<sequence>MIELLLEKGADPNKTYRHWNAIMQAIEYRDLPLLHLLVKKGGGADLTQHDETGQTVLEMVDSGWPEAMQFLLDNARP</sequence>
<evidence type="ECO:0000313" key="2">
    <source>
        <dbReference type="Proteomes" id="UP000248405"/>
    </source>
</evidence>
<keyword evidence="2" id="KW-1185">Reference proteome</keyword>
<accession>A0A319B070</accession>
<dbReference type="RefSeq" id="XP_025559830.1">
    <property type="nucleotide sequence ID" value="XM_025707394.1"/>
</dbReference>
<dbReference type="Proteomes" id="UP000248405">
    <property type="component" value="Unassembled WGS sequence"/>
</dbReference>
<evidence type="ECO:0008006" key="3">
    <source>
        <dbReference type="Google" id="ProtNLM"/>
    </source>
</evidence>